<protein>
    <submittedName>
        <fullName evidence="2">Uncharacterized protein</fullName>
    </submittedName>
</protein>
<organism evidence="2 3">
    <name type="scientific">Neisseria shayeganii</name>
    <dbReference type="NCBI Taxonomy" id="607712"/>
    <lineage>
        <taxon>Bacteria</taxon>
        <taxon>Pseudomonadati</taxon>
        <taxon>Pseudomonadota</taxon>
        <taxon>Betaproteobacteria</taxon>
        <taxon>Neisseriales</taxon>
        <taxon>Neisseriaceae</taxon>
        <taxon>Neisseria</taxon>
    </lineage>
</organism>
<reference evidence="2 3" key="1">
    <citation type="submission" date="2020-07" db="EMBL/GenBank/DDBJ databases">
        <title>Genomic diversity of species in the Neisseriaceae family.</title>
        <authorList>
            <person name="Vincent A.T."/>
            <person name="Bernet E."/>
            <person name="Veyrier F.J."/>
        </authorList>
    </citation>
    <scope>NUCLEOTIDE SEQUENCE [LARGE SCALE GENOMIC DNA]</scope>
    <source>
        <strain evidence="2 3">DSM 22244</strain>
    </source>
</reference>
<feature type="region of interest" description="Disordered" evidence="1">
    <location>
        <begin position="1"/>
        <end position="22"/>
    </location>
</feature>
<name>A0A7D7SJ28_9NEIS</name>
<dbReference type="EMBL" id="CP059567">
    <property type="protein sequence ID" value="QMT41147.1"/>
    <property type="molecule type" value="Genomic_DNA"/>
</dbReference>
<dbReference type="AlphaFoldDB" id="A0A7D7SJ28"/>
<sequence>MTSAKGKAKTAAAQPEAAAEHHEGQDLRQLLLTLYLKNNPQLKHQVFIYTYKGVTHESSNPFQYVSGELGPEVKKSLILQNMPAGEMIQAFIVPTATHAKDGSYEIENTVIYGNKVGVLIEIGLDNERIDRSEKYRQFAGLADAMLRQFA</sequence>
<evidence type="ECO:0000256" key="1">
    <source>
        <dbReference type="SAM" id="MobiDB-lite"/>
    </source>
</evidence>
<gene>
    <name evidence="2" type="ORF">H3L94_03695</name>
</gene>
<dbReference type="KEGG" id="nsg:H3L94_03695"/>
<dbReference type="RefSeq" id="WP_182122705.1">
    <property type="nucleotide sequence ID" value="NZ_CP059567.1"/>
</dbReference>
<evidence type="ECO:0000313" key="2">
    <source>
        <dbReference type="EMBL" id="QMT41147.1"/>
    </source>
</evidence>
<evidence type="ECO:0000313" key="3">
    <source>
        <dbReference type="Proteomes" id="UP000514752"/>
    </source>
</evidence>
<accession>A0A7D7SJ28</accession>
<proteinExistence type="predicted"/>
<dbReference type="Proteomes" id="UP000514752">
    <property type="component" value="Chromosome"/>
</dbReference>